<evidence type="ECO:0000313" key="3">
    <source>
        <dbReference type="Proteomes" id="UP000294927"/>
    </source>
</evidence>
<sequence length="90" mass="10150">MSVTLPHGGSAKKQPDGPTTLAEAHEVLWRQRPARDADPLMWAEFHRHSATVYAQTAAVDTRHKHETLQCAAIEIRKAQDIERRLNEGDQ</sequence>
<reference evidence="2 3" key="1">
    <citation type="submission" date="2019-03" db="EMBL/GenBank/DDBJ databases">
        <title>Genomic Encyclopedia of Archaeal and Bacterial Type Strains, Phase II (KMG-II): from individual species to whole genera.</title>
        <authorList>
            <person name="Goeker M."/>
        </authorList>
    </citation>
    <scope>NUCLEOTIDE SEQUENCE [LARGE SCALE GENOMIC DNA]</scope>
    <source>
        <strain evidence="2 3">DSM 45499</strain>
    </source>
</reference>
<dbReference type="AlphaFoldDB" id="A0A4R7V9C2"/>
<feature type="region of interest" description="Disordered" evidence="1">
    <location>
        <begin position="1"/>
        <end position="21"/>
    </location>
</feature>
<dbReference type="InterPro" id="IPR048152">
    <property type="entry name" value="AMED_5909-like"/>
</dbReference>
<name>A0A4R7V9C2_9PSEU</name>
<evidence type="ECO:0000256" key="1">
    <source>
        <dbReference type="SAM" id="MobiDB-lite"/>
    </source>
</evidence>
<proteinExistence type="predicted"/>
<organism evidence="2 3">
    <name type="scientific">Actinophytocola oryzae</name>
    <dbReference type="NCBI Taxonomy" id="502181"/>
    <lineage>
        <taxon>Bacteria</taxon>
        <taxon>Bacillati</taxon>
        <taxon>Actinomycetota</taxon>
        <taxon>Actinomycetes</taxon>
        <taxon>Pseudonocardiales</taxon>
        <taxon>Pseudonocardiaceae</taxon>
    </lineage>
</organism>
<dbReference type="EMBL" id="SOCP01000012">
    <property type="protein sequence ID" value="TDV45522.1"/>
    <property type="molecule type" value="Genomic_DNA"/>
</dbReference>
<dbReference type="OrthoDB" id="3627899at2"/>
<gene>
    <name evidence="2" type="ORF">CLV71_112191</name>
</gene>
<evidence type="ECO:0000313" key="2">
    <source>
        <dbReference type="EMBL" id="TDV45522.1"/>
    </source>
</evidence>
<dbReference type="Proteomes" id="UP000294927">
    <property type="component" value="Unassembled WGS sequence"/>
</dbReference>
<accession>A0A4R7V9C2</accession>
<protein>
    <submittedName>
        <fullName evidence="2">Uncharacterized protein</fullName>
    </submittedName>
</protein>
<dbReference type="NCBIfam" id="NF041510">
    <property type="entry name" value="AMED_5909_fam"/>
    <property type="match status" value="1"/>
</dbReference>
<dbReference type="RefSeq" id="WP_133906234.1">
    <property type="nucleotide sequence ID" value="NZ_SOCP01000012.1"/>
</dbReference>
<comment type="caution">
    <text evidence="2">The sequence shown here is derived from an EMBL/GenBank/DDBJ whole genome shotgun (WGS) entry which is preliminary data.</text>
</comment>
<keyword evidence="3" id="KW-1185">Reference proteome</keyword>